<gene>
    <name evidence="2" type="ORF">H7C18_01690</name>
</gene>
<dbReference type="InterPro" id="IPR050099">
    <property type="entry name" value="SIS_GmhA/DiaA_subfam"/>
</dbReference>
<evidence type="ECO:0000313" key="2">
    <source>
        <dbReference type="EMBL" id="MBB6729605.1"/>
    </source>
</evidence>
<dbReference type="InterPro" id="IPR035472">
    <property type="entry name" value="RpiR-like_SIS"/>
</dbReference>
<reference evidence="2 3" key="1">
    <citation type="submission" date="2020-08" db="EMBL/GenBank/DDBJ databases">
        <title>Cohnella phylogeny.</title>
        <authorList>
            <person name="Dunlap C."/>
        </authorList>
    </citation>
    <scope>NUCLEOTIDE SEQUENCE [LARGE SCALE GENOMIC DNA]</scope>
    <source>
        <strain evidence="2 3">CBP 2801</strain>
    </source>
</reference>
<dbReference type="RefSeq" id="WP_185127277.1">
    <property type="nucleotide sequence ID" value="NZ_JACJVO010000002.1"/>
</dbReference>
<dbReference type="Gene3D" id="3.40.50.10490">
    <property type="entry name" value="Glucose-6-phosphate isomerase like protein, domain 1"/>
    <property type="match status" value="1"/>
</dbReference>
<dbReference type="NCBIfam" id="NF002805">
    <property type="entry name" value="PRK02947.1"/>
    <property type="match status" value="1"/>
</dbReference>
<dbReference type="GO" id="GO:1901135">
    <property type="term" value="P:carbohydrate derivative metabolic process"/>
    <property type="evidence" value="ECO:0007669"/>
    <property type="project" value="InterPro"/>
</dbReference>
<dbReference type="InterPro" id="IPR046348">
    <property type="entry name" value="SIS_dom_sf"/>
</dbReference>
<dbReference type="SUPFAM" id="SSF53697">
    <property type="entry name" value="SIS domain"/>
    <property type="match status" value="1"/>
</dbReference>
<protein>
    <submittedName>
        <fullName evidence="2">SIS domain-containing protein</fullName>
    </submittedName>
</protein>
<dbReference type="AlphaFoldDB" id="A0A7X0SGK7"/>
<dbReference type="PROSITE" id="PS51464">
    <property type="entry name" value="SIS"/>
    <property type="match status" value="1"/>
</dbReference>
<keyword evidence="3" id="KW-1185">Reference proteome</keyword>
<evidence type="ECO:0000259" key="1">
    <source>
        <dbReference type="PROSITE" id="PS51464"/>
    </source>
</evidence>
<dbReference type="Pfam" id="PF13580">
    <property type="entry name" value="SIS_2"/>
    <property type="match status" value="1"/>
</dbReference>
<dbReference type="Proteomes" id="UP000564644">
    <property type="component" value="Unassembled WGS sequence"/>
</dbReference>
<feature type="domain" description="SIS" evidence="1">
    <location>
        <begin position="31"/>
        <end position="213"/>
    </location>
</feature>
<dbReference type="EMBL" id="JACJVO010000002">
    <property type="protein sequence ID" value="MBB6729605.1"/>
    <property type="molecule type" value="Genomic_DNA"/>
</dbReference>
<dbReference type="GO" id="GO:0097367">
    <property type="term" value="F:carbohydrate derivative binding"/>
    <property type="evidence" value="ECO:0007669"/>
    <property type="project" value="InterPro"/>
</dbReference>
<proteinExistence type="predicted"/>
<evidence type="ECO:0000313" key="3">
    <source>
        <dbReference type="Proteomes" id="UP000564644"/>
    </source>
</evidence>
<sequence>MTNSFIDEITDRIRIVEQAEKPAIETAAGWIAESISNDGLLHLFGCGHSHILVEDFFYRAGGLVQVNAILETSVMLHEGAVKSSNIERMEHYAGHIIDNYTVKPGEVLIVISNSGLNGLPVDMALEAKKRGLKVIALTSSAYFEMESRHSSGLKLRDVADLVIDNHLPQGDALVPVPLSDARMSSGSTIIGGVLLQMLMIEVAAKLAERGIIPSVYTSGNVPGGPERNEQYIRQYRGRIKHL</sequence>
<dbReference type="InterPro" id="IPR001347">
    <property type="entry name" value="SIS_dom"/>
</dbReference>
<comment type="caution">
    <text evidence="2">The sequence shown here is derived from an EMBL/GenBank/DDBJ whole genome shotgun (WGS) entry which is preliminary data.</text>
</comment>
<accession>A0A7X0SGK7</accession>
<dbReference type="CDD" id="cd05013">
    <property type="entry name" value="SIS_RpiR"/>
    <property type="match status" value="1"/>
</dbReference>
<organism evidence="2 3">
    <name type="scientific">Cohnella zeiphila</name>
    <dbReference type="NCBI Taxonomy" id="2761120"/>
    <lineage>
        <taxon>Bacteria</taxon>
        <taxon>Bacillati</taxon>
        <taxon>Bacillota</taxon>
        <taxon>Bacilli</taxon>
        <taxon>Bacillales</taxon>
        <taxon>Paenibacillaceae</taxon>
        <taxon>Cohnella</taxon>
    </lineage>
</organism>
<name>A0A7X0SGK7_9BACL</name>
<dbReference type="PANTHER" id="PTHR30390:SF7">
    <property type="entry name" value="PHOSPHOHEPTOSE ISOMERASE"/>
    <property type="match status" value="1"/>
</dbReference>
<dbReference type="PANTHER" id="PTHR30390">
    <property type="entry name" value="SEDOHEPTULOSE 7-PHOSPHATE ISOMERASE / DNAA INITIATOR-ASSOCIATING FACTOR FOR REPLICATION INITIATION"/>
    <property type="match status" value="1"/>
</dbReference>